<dbReference type="Pfam" id="PF16259">
    <property type="entry name" value="DUF4913"/>
    <property type="match status" value="1"/>
</dbReference>
<evidence type="ECO:0000313" key="2">
    <source>
        <dbReference type="EMBL" id="MBP2371387.1"/>
    </source>
</evidence>
<feature type="compositionally biased region" description="Low complexity" evidence="1">
    <location>
        <begin position="52"/>
        <end position="65"/>
    </location>
</feature>
<dbReference type="Proteomes" id="UP001519295">
    <property type="component" value="Unassembled WGS sequence"/>
</dbReference>
<proteinExistence type="predicted"/>
<dbReference type="EMBL" id="JAGINU010000002">
    <property type="protein sequence ID" value="MBP2371387.1"/>
    <property type="molecule type" value="Genomic_DNA"/>
</dbReference>
<evidence type="ECO:0000313" key="3">
    <source>
        <dbReference type="Proteomes" id="UP001519295"/>
    </source>
</evidence>
<gene>
    <name evidence="2" type="ORF">JOF36_007160</name>
</gene>
<feature type="region of interest" description="Disordered" evidence="1">
    <location>
        <begin position="52"/>
        <end position="93"/>
    </location>
</feature>
<evidence type="ECO:0008006" key="4">
    <source>
        <dbReference type="Google" id="ProtNLM"/>
    </source>
</evidence>
<accession>A0ABS4W582</accession>
<comment type="caution">
    <text evidence="2">The sequence shown here is derived from an EMBL/GenBank/DDBJ whole genome shotgun (WGS) entry which is preliminary data.</text>
</comment>
<feature type="compositionally biased region" description="Low complexity" evidence="1">
    <location>
        <begin position="75"/>
        <end position="89"/>
    </location>
</feature>
<reference evidence="2 3" key="1">
    <citation type="submission" date="2021-03" db="EMBL/GenBank/DDBJ databases">
        <title>Sequencing the genomes of 1000 actinobacteria strains.</title>
        <authorList>
            <person name="Klenk H.-P."/>
        </authorList>
    </citation>
    <scope>NUCLEOTIDE SEQUENCE [LARGE SCALE GENOMIC DNA]</scope>
    <source>
        <strain evidence="2 3">DSM 45256</strain>
    </source>
</reference>
<protein>
    <recommendedName>
        <fullName evidence="4">DUF4913 domain-containing protein</fullName>
    </recommendedName>
</protein>
<organism evidence="2 3">
    <name type="scientific">Pseudonocardia parietis</name>
    <dbReference type="NCBI Taxonomy" id="570936"/>
    <lineage>
        <taxon>Bacteria</taxon>
        <taxon>Bacillati</taxon>
        <taxon>Actinomycetota</taxon>
        <taxon>Actinomycetes</taxon>
        <taxon>Pseudonocardiales</taxon>
        <taxon>Pseudonocardiaceae</taxon>
        <taxon>Pseudonocardia</taxon>
    </lineage>
</organism>
<dbReference type="RefSeq" id="WP_210036573.1">
    <property type="nucleotide sequence ID" value="NZ_JAGINU010000002.1"/>
</dbReference>
<dbReference type="InterPro" id="IPR032584">
    <property type="entry name" value="DUF4913"/>
</dbReference>
<keyword evidence="3" id="KW-1185">Reference proteome</keyword>
<name>A0ABS4W582_9PSEU</name>
<evidence type="ECO:0000256" key="1">
    <source>
        <dbReference type="SAM" id="MobiDB-lite"/>
    </source>
</evidence>
<sequence length="214" mass="23615">MTSPESGDESAAGDWGTVLTELIQLRADRANLTARIRELDDRVEDIAGALDAIEDAAAAPPSTSVPDDDTEPDDTAAASTAAPEPAVEPDAGLDMRELVPWVRDHIAQLLERRLPQNQGALRWCRSWWLHPEAIARFDALRRSWTEAISAGEGNALVTYYDYLDRQLAVLMDEHGPFSACQGGQHGTERFVTKLGQHDPPPEYFFALDDQLDHL</sequence>